<evidence type="ECO:0000313" key="3">
    <source>
        <dbReference type="Proteomes" id="UP000886842"/>
    </source>
</evidence>
<dbReference type="EMBL" id="DVLP01000355">
    <property type="protein sequence ID" value="HIT76308.1"/>
    <property type="molecule type" value="Genomic_DNA"/>
</dbReference>
<feature type="domain" description="Cupin type-2" evidence="1">
    <location>
        <begin position="36"/>
        <end position="100"/>
    </location>
</feature>
<name>A0A9D1KPE9_9ACTN</name>
<dbReference type="Pfam" id="PF07883">
    <property type="entry name" value="Cupin_2"/>
    <property type="match status" value="1"/>
</dbReference>
<dbReference type="InterPro" id="IPR011051">
    <property type="entry name" value="RmlC_Cupin_sf"/>
</dbReference>
<protein>
    <submittedName>
        <fullName evidence="2">Cupin domain-containing protein</fullName>
    </submittedName>
</protein>
<dbReference type="Gene3D" id="2.60.120.10">
    <property type="entry name" value="Jelly Rolls"/>
    <property type="match status" value="1"/>
</dbReference>
<dbReference type="InterPro" id="IPR014710">
    <property type="entry name" value="RmlC-like_jellyroll"/>
</dbReference>
<gene>
    <name evidence="2" type="ORF">IAA98_12050</name>
</gene>
<reference evidence="2" key="2">
    <citation type="journal article" date="2021" name="PeerJ">
        <title>Extensive microbial diversity within the chicken gut microbiome revealed by metagenomics and culture.</title>
        <authorList>
            <person name="Gilroy R."/>
            <person name="Ravi A."/>
            <person name="Getino M."/>
            <person name="Pursley I."/>
            <person name="Horton D.L."/>
            <person name="Alikhan N.F."/>
            <person name="Baker D."/>
            <person name="Gharbi K."/>
            <person name="Hall N."/>
            <person name="Watson M."/>
            <person name="Adriaenssens E.M."/>
            <person name="Foster-Nyarko E."/>
            <person name="Jarju S."/>
            <person name="Secka A."/>
            <person name="Antonio M."/>
            <person name="Oren A."/>
            <person name="Chaudhuri R.R."/>
            <person name="La Ragione R."/>
            <person name="Hildebrand F."/>
            <person name="Pallen M.J."/>
        </authorList>
    </citation>
    <scope>NUCLEOTIDE SEQUENCE</scope>
    <source>
        <strain evidence="2">ChiGjej1B1-24693</strain>
    </source>
</reference>
<dbReference type="AlphaFoldDB" id="A0A9D1KPE9"/>
<proteinExistence type="predicted"/>
<evidence type="ECO:0000313" key="2">
    <source>
        <dbReference type="EMBL" id="HIT76308.1"/>
    </source>
</evidence>
<dbReference type="SUPFAM" id="SSF51182">
    <property type="entry name" value="RmlC-like cupins"/>
    <property type="match status" value="1"/>
</dbReference>
<accession>A0A9D1KPE9</accession>
<reference evidence="2" key="1">
    <citation type="submission" date="2020-10" db="EMBL/GenBank/DDBJ databases">
        <authorList>
            <person name="Gilroy R."/>
        </authorList>
    </citation>
    <scope>NUCLEOTIDE SEQUENCE</scope>
    <source>
        <strain evidence="2">ChiGjej1B1-24693</strain>
    </source>
</reference>
<dbReference type="Proteomes" id="UP000886842">
    <property type="component" value="Unassembled WGS sequence"/>
</dbReference>
<comment type="caution">
    <text evidence="2">The sequence shown here is derived from an EMBL/GenBank/DDBJ whole genome shotgun (WGS) entry which is preliminary data.</text>
</comment>
<sequence length="124" mass="13047">MPHLTTATTRRFDMHDVTFTSYASSATGATRLAAWRVDVPPGTPGQVHAMSQEECLTVLTGSLDVEIDDEAFTARAGDAVLVPAGAAFRVSNRTDEPAAAWVTTLLGMTATMADGAPVTPPWAQ</sequence>
<dbReference type="InterPro" id="IPR013096">
    <property type="entry name" value="Cupin_2"/>
</dbReference>
<organism evidence="2 3">
    <name type="scientific">Candidatus Avipropionibacterium avicola</name>
    <dbReference type="NCBI Taxonomy" id="2840701"/>
    <lineage>
        <taxon>Bacteria</taxon>
        <taxon>Bacillati</taxon>
        <taxon>Actinomycetota</taxon>
        <taxon>Actinomycetes</taxon>
        <taxon>Propionibacteriales</taxon>
        <taxon>Propionibacteriaceae</taxon>
        <taxon>Propionibacteriaceae incertae sedis</taxon>
        <taxon>Candidatus Avipropionibacterium</taxon>
    </lineage>
</organism>
<evidence type="ECO:0000259" key="1">
    <source>
        <dbReference type="Pfam" id="PF07883"/>
    </source>
</evidence>